<feature type="compositionally biased region" description="Polar residues" evidence="1">
    <location>
        <begin position="136"/>
        <end position="157"/>
    </location>
</feature>
<dbReference type="VEuPathDB" id="FungiDB:BTJ68_00510"/>
<name>A0A3M6Z1U1_HORWE</name>
<evidence type="ECO:0000313" key="2">
    <source>
        <dbReference type="EMBL" id="RMY09208.1"/>
    </source>
</evidence>
<dbReference type="EMBL" id="QWIK01000274">
    <property type="protein sequence ID" value="RMY09208.1"/>
    <property type="molecule type" value="Genomic_DNA"/>
</dbReference>
<dbReference type="AlphaFoldDB" id="A0A3M6Z1U1"/>
<feature type="compositionally biased region" description="Polar residues" evidence="1">
    <location>
        <begin position="268"/>
        <end position="281"/>
    </location>
</feature>
<sequence>MDSAESEFRVSPPPPPAPPTRKSPPLAFAPTSNDALAPRIPPFQNLDTAPLASHSDSRSTMGLASPQAQGNEPALQTIVDQQANAIQLLHDAFAAERQVWSLERGSLYQRIAKLEQLLKNRDHYSPAKSPVISPLTGGSSSSNLVSPPQRTTTSSQKLPAIIEDENTISLSQRRSGAPRSINMPGRPAIPAPQRSSRSQSQRTSSVIVDGPSLKIDEIPVSPPCTAAVQSPPPLSNRAMAGHTPLKSTRPPTPPLHNIPMDGIEDTPTRNNTHINTFLSRSTPEDEDKELTGPLNLPELPYQPDETNFTLDALSQRLERLCSHPEEGKPMIFSQPTPGVASPAEPADAGDRVEPSKPAEDGSQNFSPSAVISPNGAPITQQPSNESEKFEVGGIKLKKKASTNFGAPFGQLVPSQNLFRQTSTTLNAGGQRANQRYVPISDIVYYILTWQMAESPNTRFSRFILTPSKAEIHAAHSIREASPAWPVARAAEVDFDSTTDERTMLERKREDAGLIQRMRTFVHNYMAAKGKTGVIEARDEVPVLKPRKARVKKALVAEMVETCLIFAAYMTNMLAISLLKSASAQKVYAEEISFDRSLAESLSD</sequence>
<proteinExistence type="predicted"/>
<gene>
    <name evidence="2" type="ORF">D0868_04375</name>
</gene>
<feature type="compositionally biased region" description="Low complexity" evidence="1">
    <location>
        <begin position="193"/>
        <end position="205"/>
    </location>
</feature>
<feature type="compositionally biased region" description="Polar residues" evidence="1">
    <location>
        <begin position="58"/>
        <end position="70"/>
    </location>
</feature>
<feature type="compositionally biased region" description="Polar residues" evidence="1">
    <location>
        <begin position="361"/>
        <end position="384"/>
    </location>
</feature>
<protein>
    <submittedName>
        <fullName evidence="2">Uncharacterized protein</fullName>
    </submittedName>
</protein>
<accession>A0A3M6Z1U1</accession>
<reference evidence="2 3" key="1">
    <citation type="journal article" date="2018" name="BMC Genomics">
        <title>Genomic evidence for intraspecific hybridization in a clonal and extremely halotolerant yeast.</title>
        <authorList>
            <person name="Gostincar C."/>
            <person name="Stajich J.E."/>
            <person name="Zupancic J."/>
            <person name="Zalar P."/>
            <person name="Gunde-Cimerman N."/>
        </authorList>
    </citation>
    <scope>NUCLEOTIDE SEQUENCE [LARGE SCALE GENOMIC DNA]</scope>
    <source>
        <strain evidence="2 3">EXF-6654</strain>
    </source>
</reference>
<comment type="caution">
    <text evidence="2">The sequence shown here is derived from an EMBL/GenBank/DDBJ whole genome shotgun (WGS) entry which is preliminary data.</text>
</comment>
<feature type="region of interest" description="Disordered" evidence="1">
    <location>
        <begin position="326"/>
        <end position="389"/>
    </location>
</feature>
<feature type="region of interest" description="Disordered" evidence="1">
    <location>
        <begin position="1"/>
        <end position="71"/>
    </location>
</feature>
<feature type="compositionally biased region" description="Pro residues" evidence="1">
    <location>
        <begin position="11"/>
        <end position="22"/>
    </location>
</feature>
<evidence type="ECO:0000313" key="3">
    <source>
        <dbReference type="Proteomes" id="UP000282582"/>
    </source>
</evidence>
<organism evidence="2 3">
    <name type="scientific">Hortaea werneckii</name>
    <name type="common">Black yeast</name>
    <name type="synonym">Cladosporium werneckii</name>
    <dbReference type="NCBI Taxonomy" id="91943"/>
    <lineage>
        <taxon>Eukaryota</taxon>
        <taxon>Fungi</taxon>
        <taxon>Dikarya</taxon>
        <taxon>Ascomycota</taxon>
        <taxon>Pezizomycotina</taxon>
        <taxon>Dothideomycetes</taxon>
        <taxon>Dothideomycetidae</taxon>
        <taxon>Mycosphaerellales</taxon>
        <taxon>Teratosphaeriaceae</taxon>
        <taxon>Hortaea</taxon>
    </lineage>
</organism>
<dbReference type="Proteomes" id="UP000282582">
    <property type="component" value="Unassembled WGS sequence"/>
</dbReference>
<feature type="region of interest" description="Disordered" evidence="1">
    <location>
        <begin position="264"/>
        <end position="302"/>
    </location>
</feature>
<feature type="compositionally biased region" description="Basic and acidic residues" evidence="1">
    <location>
        <begin position="348"/>
        <end position="359"/>
    </location>
</feature>
<feature type="region of interest" description="Disordered" evidence="1">
    <location>
        <begin position="124"/>
        <end position="219"/>
    </location>
</feature>
<evidence type="ECO:0000256" key="1">
    <source>
        <dbReference type="SAM" id="MobiDB-lite"/>
    </source>
</evidence>